<feature type="region of interest" description="Disordered" evidence="2">
    <location>
        <begin position="622"/>
        <end position="663"/>
    </location>
</feature>
<protein>
    <recommendedName>
        <fullName evidence="3">N-acetyltransferase domain-containing protein</fullName>
    </recommendedName>
</protein>
<feature type="domain" description="N-acetyltransferase" evidence="3">
    <location>
        <begin position="58"/>
        <end position="212"/>
    </location>
</feature>
<feature type="compositionally biased region" description="Basic residues" evidence="2">
    <location>
        <begin position="654"/>
        <end position="663"/>
    </location>
</feature>
<dbReference type="InterPro" id="IPR002110">
    <property type="entry name" value="Ankyrin_rpt"/>
</dbReference>
<reference evidence="4 5" key="1">
    <citation type="submission" date="2024-10" db="EMBL/GenBank/DDBJ databases">
        <authorList>
            <person name="Kim D."/>
        </authorList>
    </citation>
    <scope>NUCLEOTIDE SEQUENCE [LARGE SCALE GENOMIC DNA]</scope>
    <source>
        <strain evidence="4">BH-2024</strain>
    </source>
</reference>
<organism evidence="4 5">
    <name type="scientific">Heterodera trifolii</name>
    <dbReference type="NCBI Taxonomy" id="157864"/>
    <lineage>
        <taxon>Eukaryota</taxon>
        <taxon>Metazoa</taxon>
        <taxon>Ecdysozoa</taxon>
        <taxon>Nematoda</taxon>
        <taxon>Chromadorea</taxon>
        <taxon>Rhabditida</taxon>
        <taxon>Tylenchina</taxon>
        <taxon>Tylenchomorpha</taxon>
        <taxon>Tylenchoidea</taxon>
        <taxon>Heteroderidae</taxon>
        <taxon>Heteroderinae</taxon>
        <taxon>Heterodera</taxon>
    </lineage>
</organism>
<dbReference type="PROSITE" id="PS50297">
    <property type="entry name" value="ANK_REP_REGION"/>
    <property type="match status" value="3"/>
</dbReference>
<evidence type="ECO:0000313" key="5">
    <source>
        <dbReference type="Proteomes" id="UP001620626"/>
    </source>
</evidence>
<feature type="region of interest" description="Disordered" evidence="2">
    <location>
        <begin position="227"/>
        <end position="253"/>
    </location>
</feature>
<feature type="repeat" description="ANK" evidence="1">
    <location>
        <begin position="433"/>
        <end position="465"/>
    </location>
</feature>
<dbReference type="InterPro" id="IPR016181">
    <property type="entry name" value="Acyl_CoA_acyltransferase"/>
</dbReference>
<dbReference type="Gene3D" id="3.40.630.30">
    <property type="match status" value="1"/>
</dbReference>
<feature type="repeat" description="ANK" evidence="1">
    <location>
        <begin position="534"/>
        <end position="566"/>
    </location>
</feature>
<dbReference type="SUPFAM" id="SSF48403">
    <property type="entry name" value="Ankyrin repeat"/>
    <property type="match status" value="1"/>
</dbReference>
<dbReference type="SUPFAM" id="SSF55729">
    <property type="entry name" value="Acyl-CoA N-acyltransferases (Nat)"/>
    <property type="match status" value="1"/>
</dbReference>
<dbReference type="Pfam" id="PF12796">
    <property type="entry name" value="Ank_2"/>
    <property type="match status" value="2"/>
</dbReference>
<evidence type="ECO:0000313" key="4">
    <source>
        <dbReference type="EMBL" id="KAL3117769.1"/>
    </source>
</evidence>
<feature type="compositionally biased region" description="Polar residues" evidence="2">
    <location>
        <begin position="227"/>
        <end position="244"/>
    </location>
</feature>
<evidence type="ECO:0000256" key="1">
    <source>
        <dbReference type="PROSITE-ProRule" id="PRU00023"/>
    </source>
</evidence>
<feature type="repeat" description="ANK" evidence="1">
    <location>
        <begin position="400"/>
        <end position="432"/>
    </location>
</feature>
<dbReference type="Pfam" id="PF00583">
    <property type="entry name" value="Acetyltransf_1"/>
    <property type="match status" value="1"/>
</dbReference>
<dbReference type="PROSITE" id="PS51186">
    <property type="entry name" value="GNAT"/>
    <property type="match status" value="1"/>
</dbReference>
<dbReference type="AlphaFoldDB" id="A0ABD2LRI2"/>
<dbReference type="CDD" id="cd04301">
    <property type="entry name" value="NAT_SF"/>
    <property type="match status" value="1"/>
</dbReference>
<keyword evidence="1" id="KW-0040">ANK repeat</keyword>
<dbReference type="InterPro" id="IPR036770">
    <property type="entry name" value="Ankyrin_rpt-contain_sf"/>
</dbReference>
<dbReference type="PANTHER" id="PTHR44207">
    <property type="entry name" value="SURFACE ANTIGEN BSPA-LIKE-RELATED"/>
    <property type="match status" value="1"/>
</dbReference>
<dbReference type="Proteomes" id="UP001620626">
    <property type="component" value="Unassembled WGS sequence"/>
</dbReference>
<dbReference type="EMBL" id="JBICBT010000307">
    <property type="protein sequence ID" value="KAL3117769.1"/>
    <property type="molecule type" value="Genomic_DNA"/>
</dbReference>
<evidence type="ECO:0000256" key="2">
    <source>
        <dbReference type="SAM" id="MobiDB-lite"/>
    </source>
</evidence>
<dbReference type="PROSITE" id="PS50088">
    <property type="entry name" value="ANK_REPEAT"/>
    <property type="match status" value="4"/>
</dbReference>
<name>A0ABD2LRI2_9BILA</name>
<dbReference type="Gene3D" id="1.25.40.20">
    <property type="entry name" value="Ankyrin repeat-containing domain"/>
    <property type="match status" value="1"/>
</dbReference>
<sequence length="663" mass="72973">MRCVETKRLVRRACKMQHFDAIFQQHHEVATCSTQKQQQQTIATTDGEPLQLEWRWATRLDEADTAWAFDLFKRNMRQLYLKSQWGYDEWAKREELGATTARFLLVRTANGRPIAYVHFRFVEDEGRPVLYCYEIQVEPDYQQKGIGAQLIEQLERLAEGTQMELLMATVFAFNGPSLAFFHKSGFRTDPSCRFGHDGPDGRDYVILSKHTTADPSLTVPDKYCNGHNSDNNGTVTPPTATATSREAKKGKKGCENALKTEKQKCWLLLVQFYLGNIFGSVAAEERTRQFFAFVHEGNIGQLRALVDSLNADELSILQRMNQPEVQPPRAALIHAILNRNTETAVFLLEKGADPHQTVQGQLTGLNMNVTPLWAAVIFSNLEPCRALIAHGANVESGTDSGQSALLCACFKDNLEIASLLVENSANINLPDTDGITPLIAASVSGQIDIVRLLLSHGAIVEQTDFTGMRFALMGAALANHLEVCRLLVDEWAADVNQEAIDGTSALIGASGEGHVDVAAFLIERGANLDHTDMDGYDSLMCAVKKGKTEMARHLVAIGANTDQIGTDGKRARDLAEESGIAEMIDIFHAAAEQRENVDGFGHDGPDGRDYVILSKHTTADPSLTVPDKYCNGHNSDNNGTVTPPTATATSREAKKGKKGCRKK</sequence>
<feature type="repeat" description="ANK" evidence="1">
    <location>
        <begin position="501"/>
        <end position="533"/>
    </location>
</feature>
<evidence type="ECO:0000259" key="3">
    <source>
        <dbReference type="PROSITE" id="PS51186"/>
    </source>
</evidence>
<dbReference type="InterPro" id="IPR000182">
    <property type="entry name" value="GNAT_dom"/>
</dbReference>
<proteinExistence type="predicted"/>
<comment type="caution">
    <text evidence="4">The sequence shown here is derived from an EMBL/GenBank/DDBJ whole genome shotgun (WGS) entry which is preliminary data.</text>
</comment>
<accession>A0ABD2LRI2</accession>
<dbReference type="SMART" id="SM00248">
    <property type="entry name" value="ANK"/>
    <property type="match status" value="7"/>
</dbReference>
<gene>
    <name evidence="4" type="ORF">niasHT_009815</name>
</gene>
<feature type="compositionally biased region" description="Polar residues" evidence="2">
    <location>
        <begin position="632"/>
        <end position="650"/>
    </location>
</feature>
<dbReference type="PANTHER" id="PTHR44207:SF1">
    <property type="entry name" value="SURFACE ANTIGEN BSPA-LIKE"/>
    <property type="match status" value="1"/>
</dbReference>
<keyword evidence="5" id="KW-1185">Reference proteome</keyword>